<evidence type="ECO:0000313" key="2">
    <source>
        <dbReference type="EMBL" id="EJR29991.1"/>
    </source>
</evidence>
<reference evidence="2 4" key="1">
    <citation type="submission" date="2012-04" db="EMBL/GenBank/DDBJ databases">
        <title>The Genome Sequence of Bacillus cereus VD078.</title>
        <authorList>
            <consortium name="The Broad Institute Genome Sequencing Platform"/>
            <consortium name="The Broad Institute Genome Sequencing Center for Infectious Disease"/>
            <person name="Feldgarden M."/>
            <person name="Van der Auwera G.A."/>
            <person name="Mahillon J."/>
            <person name="Duprez V."/>
            <person name="Timmery S."/>
            <person name="Mattelet C."/>
            <person name="Dierick K."/>
            <person name="Sun M."/>
            <person name="Yu Z."/>
            <person name="Zhu L."/>
            <person name="Hu X."/>
            <person name="Shank E.B."/>
            <person name="Swiecicka I."/>
            <person name="Hansen B.M."/>
            <person name="Andrup L."/>
            <person name="Young S.K."/>
            <person name="Zeng Q."/>
            <person name="Gargeya S."/>
            <person name="Fitzgerald M."/>
            <person name="Haas B."/>
            <person name="Abouelleil A."/>
            <person name="Alvarado L."/>
            <person name="Arachchi H.M."/>
            <person name="Berlin A."/>
            <person name="Chapman S.B."/>
            <person name="Goldberg J."/>
            <person name="Griggs A."/>
            <person name="Gujja S."/>
            <person name="Hansen M."/>
            <person name="Howarth C."/>
            <person name="Imamovic A."/>
            <person name="Larimer J."/>
            <person name="McCowen C."/>
            <person name="Montmayeur A."/>
            <person name="Murphy C."/>
            <person name="Neiman D."/>
            <person name="Pearson M."/>
            <person name="Priest M."/>
            <person name="Roberts A."/>
            <person name="Saif S."/>
            <person name="Shea T."/>
            <person name="Sisk P."/>
            <person name="Sykes S."/>
            <person name="Wortman J."/>
            <person name="Nusbaum C."/>
            <person name="Birren B."/>
        </authorList>
    </citation>
    <scope>NUCLEOTIDE SEQUENCE [LARGE SCALE GENOMIC DNA]</scope>
    <source>
        <strain evidence="2 4">VD078</strain>
    </source>
</reference>
<comment type="caution">
    <text evidence="3">The sequence shown here is derived from an EMBL/GenBank/DDBJ whole genome shotgun (WGS) entry which is preliminary data.</text>
</comment>
<feature type="region of interest" description="Disordered" evidence="1">
    <location>
        <begin position="36"/>
        <end position="68"/>
    </location>
</feature>
<protein>
    <recommendedName>
        <fullName evidence="6">Preprotein translocase</fullName>
    </recommendedName>
</protein>
<feature type="compositionally biased region" description="Basic and acidic residues" evidence="1">
    <location>
        <begin position="56"/>
        <end position="68"/>
    </location>
</feature>
<proteinExistence type="predicted"/>
<evidence type="ECO:0008006" key="6">
    <source>
        <dbReference type="Google" id="ProtNLM"/>
    </source>
</evidence>
<evidence type="ECO:0000313" key="3">
    <source>
        <dbReference type="EMBL" id="REF17684.1"/>
    </source>
</evidence>
<name>J8HXU9_BACMY</name>
<evidence type="ECO:0000313" key="5">
    <source>
        <dbReference type="Proteomes" id="UP000256530"/>
    </source>
</evidence>
<evidence type="ECO:0000256" key="1">
    <source>
        <dbReference type="SAM" id="MobiDB-lite"/>
    </source>
</evidence>
<dbReference type="AlphaFoldDB" id="J8HXU9"/>
<dbReference type="EMBL" id="QTTY01000045">
    <property type="protein sequence ID" value="REF17684.1"/>
    <property type="molecule type" value="Genomic_DNA"/>
</dbReference>
<gene>
    <name evidence="3" type="ORF">DET55_14535</name>
    <name evidence="2" type="ORF">III_05760</name>
</gene>
<sequence>MALKMTKGDAILRLLTEIKLELKETKEAIEKVEERLDKIEKQTLPQKTSKSTPKAGTEKDWKYPSKMK</sequence>
<accession>J8HXU9</accession>
<organism evidence="3 5">
    <name type="scientific">Bacillus mycoides</name>
    <dbReference type="NCBI Taxonomy" id="1405"/>
    <lineage>
        <taxon>Bacteria</taxon>
        <taxon>Bacillati</taxon>
        <taxon>Bacillota</taxon>
        <taxon>Bacilli</taxon>
        <taxon>Bacillales</taxon>
        <taxon>Bacillaceae</taxon>
        <taxon>Bacillus</taxon>
        <taxon>Bacillus cereus group</taxon>
    </lineage>
</organism>
<dbReference type="Proteomes" id="UP000256530">
    <property type="component" value="Unassembled WGS sequence"/>
</dbReference>
<dbReference type="Proteomes" id="UP000006976">
    <property type="component" value="Unassembled WGS sequence"/>
</dbReference>
<dbReference type="HOGENOM" id="CLU_199524_0_0_9"/>
<feature type="compositionally biased region" description="Polar residues" evidence="1">
    <location>
        <begin position="43"/>
        <end position="54"/>
    </location>
</feature>
<evidence type="ECO:0000313" key="4">
    <source>
        <dbReference type="Proteomes" id="UP000006976"/>
    </source>
</evidence>
<dbReference type="EMBL" id="AHEV01000051">
    <property type="protein sequence ID" value="EJR29991.1"/>
    <property type="molecule type" value="Genomic_DNA"/>
</dbReference>
<reference evidence="3 5" key="2">
    <citation type="submission" date="2018-08" db="EMBL/GenBank/DDBJ databases">
        <title>Freshwater and sediment microbial communities from various areas in North America, analyzing microbe dynamics in response to fracking.</title>
        <authorList>
            <person name="Lamendella R."/>
        </authorList>
    </citation>
    <scope>NUCLEOTIDE SEQUENCE [LARGE SCALE GENOMIC DNA]</scope>
    <source>
        <strain evidence="3 5">DB-1</strain>
    </source>
</reference>